<dbReference type="AlphaFoldDB" id="A0A131YBE9"/>
<name>A0A131YBE9_RHIAP</name>
<keyword evidence="1" id="KW-0732">Signal</keyword>
<proteinExistence type="predicted"/>
<feature type="chain" id="PRO_5007284466" evidence="1">
    <location>
        <begin position="24"/>
        <end position="117"/>
    </location>
</feature>
<protein>
    <submittedName>
        <fullName evidence="2">Cystatin</fullName>
    </submittedName>
</protein>
<accession>A0A131YBE9</accession>
<evidence type="ECO:0000313" key="2">
    <source>
        <dbReference type="EMBL" id="JAP75825.1"/>
    </source>
</evidence>
<feature type="signal peptide" evidence="1">
    <location>
        <begin position="1"/>
        <end position="23"/>
    </location>
</feature>
<evidence type="ECO:0000256" key="1">
    <source>
        <dbReference type="SAM" id="SignalP"/>
    </source>
</evidence>
<reference evidence="2" key="1">
    <citation type="journal article" date="2016" name="Ticks Tick Borne Dis.">
        <title>De novo assembly and annotation of the salivary gland transcriptome of Rhipicephalus appendiculatus male and female ticks during blood feeding.</title>
        <authorList>
            <person name="de Castro M.H."/>
            <person name="de Klerk D."/>
            <person name="Pienaar R."/>
            <person name="Latif A.A."/>
            <person name="Rees D.J."/>
            <person name="Mans B.J."/>
        </authorList>
    </citation>
    <scope>NUCLEOTIDE SEQUENCE</scope>
    <source>
        <tissue evidence="2">Salivary glands</tissue>
    </source>
</reference>
<dbReference type="EMBL" id="GEDV01012732">
    <property type="protein sequence ID" value="JAP75825.1"/>
    <property type="molecule type" value="Transcribed_RNA"/>
</dbReference>
<organism evidence="2">
    <name type="scientific">Rhipicephalus appendiculatus</name>
    <name type="common">Brown ear tick</name>
    <dbReference type="NCBI Taxonomy" id="34631"/>
    <lineage>
        <taxon>Eukaryota</taxon>
        <taxon>Metazoa</taxon>
        <taxon>Ecdysozoa</taxon>
        <taxon>Arthropoda</taxon>
        <taxon>Chelicerata</taxon>
        <taxon>Arachnida</taxon>
        <taxon>Acari</taxon>
        <taxon>Parasitiformes</taxon>
        <taxon>Ixodida</taxon>
        <taxon>Ixodoidea</taxon>
        <taxon>Ixodidae</taxon>
        <taxon>Rhipicephalinae</taxon>
        <taxon>Rhipicephalus</taxon>
        <taxon>Rhipicephalus</taxon>
    </lineage>
</organism>
<sequence length="117" mass="13274">MAGADASALLVALLLSIFKGSFQVGEWIEDMQPNRFENRVLARFAYARERHQRGAQLRFFVTQARGKFEGGKVVSLGFIVYQGDAMLEKCLATIFASLHGTPQRRLVITKFWCRQSF</sequence>